<feature type="compositionally biased region" description="Low complexity" evidence="23">
    <location>
        <begin position="379"/>
        <end position="401"/>
    </location>
</feature>
<dbReference type="Gene3D" id="3.20.20.80">
    <property type="entry name" value="Glycosidases"/>
    <property type="match status" value="1"/>
</dbReference>
<dbReference type="GO" id="GO:0005886">
    <property type="term" value="C:plasma membrane"/>
    <property type="evidence" value="ECO:0007669"/>
    <property type="project" value="UniProtKB-SubCell"/>
</dbReference>
<evidence type="ECO:0000256" key="13">
    <source>
        <dbReference type="ARBA" id="ARBA00023136"/>
    </source>
</evidence>
<sequence length="475" mass="47769">MRASLALVAVYAAVTASAFQGFNYGSTFTDGRAKTQSDFESEFKTAASLEGTNGAFTSARLYTMIQGGSTNDPISAIPAAISTKTTLLLGLWASAGEAAFANELEALKKALVQYGSQLGGLIAGISVGSEDLYRHSPTGVANNEFAGAEPNTLVKYFDQVREVIKNSPLSSAPLGHVDTWTAWVNGSNSAVIDASDWIGMDAYPYFESTKPNDISDSKDRWADALGATQAAVGGKPVWVTETGWPVSGKMVGAAVPSLENAKKFWDDVGCPMFGKTNVWWYTFQDSSPTTPNPSFGIIGSILTNKPLYDLSCDKASSGSSSSASATSTKAASASAFSQTSGTASTSASAPASASASASASDSNPTTASSTGGGSGSGSGSSQQSSILGTATTLTTAVPTSGSGAGGDGSATVSLTSSAEPSASQGSGFSSGTSRPGTNGTVSVPTTAPTVVPSSGATLTTFSVVMLAGMAALAMM</sequence>
<evidence type="ECO:0000313" key="26">
    <source>
        <dbReference type="Proteomes" id="UP000092177"/>
    </source>
</evidence>
<dbReference type="FunFam" id="3.20.20.80:FF:000233">
    <property type="entry name" value="Probable glucan endo-1,3-beta-glucosidase eglC"/>
    <property type="match status" value="1"/>
</dbReference>
<reference evidence="26" key="1">
    <citation type="journal article" date="2017" name="BMC Genomics">
        <title>Gapless genome assembly of Colletotrichum higginsianum reveals chromosome structure and association of transposable elements with secondary metabolite gene clusters.</title>
        <authorList>
            <person name="Dallery J.-F."/>
            <person name="Lapalu N."/>
            <person name="Zampounis A."/>
            <person name="Pigne S."/>
            <person name="Luyten I."/>
            <person name="Amselem J."/>
            <person name="Wittenberg A.H.J."/>
            <person name="Zhou S."/>
            <person name="de Queiroz M.V."/>
            <person name="Robin G.P."/>
            <person name="Auger A."/>
            <person name="Hainaut M."/>
            <person name="Henrissat B."/>
            <person name="Kim K.-T."/>
            <person name="Lee Y.-H."/>
            <person name="Lespinet O."/>
            <person name="Schwartz D.C."/>
            <person name="Thon M.R."/>
            <person name="O'Connell R.J."/>
        </authorList>
    </citation>
    <scope>NUCLEOTIDE SEQUENCE [LARGE SCALE GENOMIC DNA]</scope>
    <source>
        <strain evidence="26">IMI 349063</strain>
    </source>
</reference>
<dbReference type="GO" id="GO:0071555">
    <property type="term" value="P:cell wall organization"/>
    <property type="evidence" value="ECO:0007669"/>
    <property type="project" value="UniProtKB-KW"/>
</dbReference>
<comment type="subcellular location">
    <subcellularLocation>
        <location evidence="3">Cell membrane</location>
        <topology evidence="3">Lipid-anchor</topology>
        <topology evidence="3">GPI-anchor</topology>
    </subcellularLocation>
    <subcellularLocation>
        <location evidence="2">Secreted</location>
        <location evidence="2">Cell wall</location>
    </subcellularLocation>
</comment>
<evidence type="ECO:0000256" key="3">
    <source>
        <dbReference type="ARBA" id="ARBA00004609"/>
    </source>
</evidence>
<dbReference type="OrthoDB" id="77201at2759"/>
<evidence type="ECO:0000256" key="6">
    <source>
        <dbReference type="ARBA" id="ARBA00019762"/>
    </source>
</evidence>
<dbReference type="InterPro" id="IPR017853">
    <property type="entry name" value="GH"/>
</dbReference>
<evidence type="ECO:0000256" key="19">
    <source>
        <dbReference type="ARBA" id="ARBA00025152"/>
    </source>
</evidence>
<comment type="caution">
    <text evidence="25">The sequence shown here is derived from an EMBL/GenBank/DDBJ whole genome shotgun (WGS) entry which is preliminary data.</text>
</comment>
<proteinExistence type="inferred from homology"/>
<name>A0A1B7YKN2_COLHI</name>
<evidence type="ECO:0000256" key="5">
    <source>
        <dbReference type="ARBA" id="ARBA00012780"/>
    </source>
</evidence>
<keyword evidence="17" id="KW-0961">Cell wall biogenesis/degradation</keyword>
<organism evidence="25 26">
    <name type="scientific">Colletotrichum higginsianum (strain IMI 349063)</name>
    <name type="common">Crucifer anthracnose fungus</name>
    <dbReference type="NCBI Taxonomy" id="759273"/>
    <lineage>
        <taxon>Eukaryota</taxon>
        <taxon>Fungi</taxon>
        <taxon>Dikarya</taxon>
        <taxon>Ascomycota</taxon>
        <taxon>Pezizomycotina</taxon>
        <taxon>Sordariomycetes</taxon>
        <taxon>Hypocreomycetidae</taxon>
        <taxon>Glomerellales</taxon>
        <taxon>Glomerellaceae</taxon>
        <taxon>Colletotrichum</taxon>
        <taxon>Colletotrichum destructivum species complex</taxon>
    </lineage>
</organism>
<dbReference type="GO" id="GO:0000272">
    <property type="term" value="P:polysaccharide catabolic process"/>
    <property type="evidence" value="ECO:0007669"/>
    <property type="project" value="UniProtKB-KW"/>
</dbReference>
<keyword evidence="8" id="KW-0134">Cell wall</keyword>
<dbReference type="GeneID" id="28863852"/>
<dbReference type="SUPFAM" id="SSF51445">
    <property type="entry name" value="(Trans)glycosidases"/>
    <property type="match status" value="1"/>
</dbReference>
<dbReference type="EMBL" id="LTAN01000003">
    <property type="protein sequence ID" value="OBR12474.1"/>
    <property type="molecule type" value="Genomic_DNA"/>
</dbReference>
<protein>
    <recommendedName>
        <fullName evidence="6">Probable glucan endo-1,3-beta-glucosidase eglC</fullName>
        <ecNumber evidence="5">3.2.1.39</ecNumber>
    </recommendedName>
    <alternativeName>
        <fullName evidence="20">Endo-1,3-beta-glucanase eglC</fullName>
    </alternativeName>
    <alternativeName>
        <fullName evidence="21">Laminarinase eglC</fullName>
    </alternativeName>
</protein>
<evidence type="ECO:0000256" key="8">
    <source>
        <dbReference type="ARBA" id="ARBA00022512"/>
    </source>
</evidence>
<feature type="compositionally biased region" description="Low complexity" evidence="23">
    <location>
        <begin position="440"/>
        <end position="452"/>
    </location>
</feature>
<evidence type="ECO:0000256" key="21">
    <source>
        <dbReference type="ARBA" id="ARBA00032906"/>
    </source>
</evidence>
<dbReference type="KEGG" id="chig:CH63R_04770"/>
<evidence type="ECO:0000256" key="14">
    <source>
        <dbReference type="ARBA" id="ARBA00023180"/>
    </source>
</evidence>
<evidence type="ECO:0000256" key="22">
    <source>
        <dbReference type="RuleBase" id="RU004335"/>
    </source>
</evidence>
<feature type="chain" id="PRO_5008601734" description="Probable glucan endo-1,3-beta-glucosidase eglC" evidence="24">
    <location>
        <begin position="19"/>
        <end position="475"/>
    </location>
</feature>
<evidence type="ECO:0000256" key="12">
    <source>
        <dbReference type="ARBA" id="ARBA00022801"/>
    </source>
</evidence>
<dbReference type="GO" id="GO:0042973">
    <property type="term" value="F:glucan endo-1,3-beta-D-glucosidase activity"/>
    <property type="evidence" value="ECO:0007669"/>
    <property type="project" value="UniProtKB-EC"/>
</dbReference>
<keyword evidence="10" id="KW-0336">GPI-anchor</keyword>
<keyword evidence="11 24" id="KW-0732">Signal</keyword>
<evidence type="ECO:0000256" key="23">
    <source>
        <dbReference type="SAM" id="MobiDB-lite"/>
    </source>
</evidence>
<keyword evidence="12" id="KW-0378">Hydrolase</keyword>
<evidence type="ECO:0000256" key="24">
    <source>
        <dbReference type="SAM" id="SignalP"/>
    </source>
</evidence>
<keyword evidence="15" id="KW-0119">Carbohydrate metabolism</keyword>
<keyword evidence="9" id="KW-0964">Secreted</keyword>
<dbReference type="AlphaFoldDB" id="A0A1B7YKN2"/>
<evidence type="ECO:0000256" key="7">
    <source>
        <dbReference type="ARBA" id="ARBA00022475"/>
    </source>
</evidence>
<evidence type="ECO:0000256" key="2">
    <source>
        <dbReference type="ARBA" id="ARBA00004191"/>
    </source>
</evidence>
<evidence type="ECO:0000313" key="25">
    <source>
        <dbReference type="EMBL" id="OBR12474.1"/>
    </source>
</evidence>
<dbReference type="GO" id="GO:0098552">
    <property type="term" value="C:side of membrane"/>
    <property type="evidence" value="ECO:0007669"/>
    <property type="project" value="UniProtKB-KW"/>
</dbReference>
<feature type="signal peptide" evidence="24">
    <location>
        <begin position="1"/>
        <end position="18"/>
    </location>
</feature>
<evidence type="ECO:0000256" key="9">
    <source>
        <dbReference type="ARBA" id="ARBA00022525"/>
    </source>
</evidence>
<comment type="catalytic activity">
    <reaction evidence="1">
        <text>Hydrolysis of (1-&gt;3)-beta-D-glucosidic linkages in (1-&gt;3)-beta-D-glucans.</text>
        <dbReference type="EC" id="3.2.1.39"/>
    </reaction>
</comment>
<dbReference type="GO" id="GO:0009277">
    <property type="term" value="C:fungal-type cell wall"/>
    <property type="evidence" value="ECO:0007669"/>
    <property type="project" value="TreeGrafter"/>
</dbReference>
<dbReference type="Proteomes" id="UP000092177">
    <property type="component" value="Chromosome 3"/>
</dbReference>
<dbReference type="RefSeq" id="XP_018160991.1">
    <property type="nucleotide sequence ID" value="XM_018299745.1"/>
</dbReference>
<feature type="region of interest" description="Disordered" evidence="23">
    <location>
        <begin position="354"/>
        <end position="452"/>
    </location>
</feature>
<evidence type="ECO:0000256" key="20">
    <source>
        <dbReference type="ARBA" id="ARBA00032134"/>
    </source>
</evidence>
<dbReference type="EC" id="3.2.1.39" evidence="5"/>
<keyword evidence="16" id="KW-0449">Lipoprotein</keyword>
<feature type="compositionally biased region" description="Low complexity" evidence="23">
    <location>
        <begin position="354"/>
        <end position="369"/>
    </location>
</feature>
<keyword evidence="14" id="KW-0325">Glycoprotein</keyword>
<evidence type="ECO:0000256" key="18">
    <source>
        <dbReference type="ARBA" id="ARBA00023326"/>
    </source>
</evidence>
<dbReference type="GO" id="GO:0009986">
    <property type="term" value="C:cell surface"/>
    <property type="evidence" value="ECO:0007669"/>
    <property type="project" value="TreeGrafter"/>
</dbReference>
<evidence type="ECO:0000256" key="15">
    <source>
        <dbReference type="ARBA" id="ARBA00023277"/>
    </source>
</evidence>
<keyword evidence="13" id="KW-0472">Membrane</keyword>
<keyword evidence="7" id="KW-1003">Cell membrane</keyword>
<accession>A0A1B7YKN2</accession>
<dbReference type="PANTHER" id="PTHR16631">
    <property type="entry name" value="GLUCAN 1,3-BETA-GLUCOSIDASE"/>
    <property type="match status" value="1"/>
</dbReference>
<dbReference type="Pfam" id="PF00332">
    <property type="entry name" value="Glyco_hydro_17"/>
    <property type="match status" value="1"/>
</dbReference>
<dbReference type="PANTHER" id="PTHR16631:SF13">
    <property type="entry name" value="GLUCAN ENDO-1,3-BETA-GLUCOSIDASE EGLC-RELATED"/>
    <property type="match status" value="1"/>
</dbReference>
<keyword evidence="18" id="KW-0624">Polysaccharide degradation</keyword>
<dbReference type="InterPro" id="IPR000490">
    <property type="entry name" value="Glyco_hydro_17"/>
</dbReference>
<keyword evidence="26" id="KW-1185">Reference proteome</keyword>
<gene>
    <name evidence="25" type="ORF">CH63R_04770</name>
</gene>
<evidence type="ECO:0000256" key="11">
    <source>
        <dbReference type="ARBA" id="ARBA00022729"/>
    </source>
</evidence>
<evidence type="ECO:0000256" key="16">
    <source>
        <dbReference type="ARBA" id="ARBA00023288"/>
    </source>
</evidence>
<comment type="similarity">
    <text evidence="4 22">Belongs to the glycosyl hydrolase 17 family.</text>
</comment>
<comment type="function">
    <text evidence="19">Glucanases play a role in cell expansion during growth, in cell-cell fusion during mating, and in spore release during sporulation. This enzyme may be involved in beta-glucan degradation and also function biosynthetically as a transglycosylase.</text>
</comment>
<evidence type="ECO:0000256" key="17">
    <source>
        <dbReference type="ARBA" id="ARBA00023316"/>
    </source>
</evidence>
<evidence type="ECO:0000256" key="1">
    <source>
        <dbReference type="ARBA" id="ARBA00000382"/>
    </source>
</evidence>
<dbReference type="GO" id="GO:0005576">
    <property type="term" value="C:extracellular region"/>
    <property type="evidence" value="ECO:0007669"/>
    <property type="project" value="TreeGrafter"/>
</dbReference>
<dbReference type="InterPro" id="IPR050732">
    <property type="entry name" value="Beta-glucan_modifiers"/>
</dbReference>
<dbReference type="VEuPathDB" id="FungiDB:CH63R_04770"/>
<evidence type="ECO:0000256" key="4">
    <source>
        <dbReference type="ARBA" id="ARBA00008773"/>
    </source>
</evidence>
<evidence type="ECO:0000256" key="10">
    <source>
        <dbReference type="ARBA" id="ARBA00022622"/>
    </source>
</evidence>
<feature type="compositionally biased region" description="Polar residues" evidence="23">
    <location>
        <begin position="411"/>
        <end position="439"/>
    </location>
</feature>